<dbReference type="PANTHER" id="PTHR30026">
    <property type="entry name" value="OUTER MEMBRANE PROTEIN TOLC"/>
    <property type="match status" value="1"/>
</dbReference>
<protein>
    <submittedName>
        <fullName evidence="9">Adhesin transport system outer membrane protein</fullName>
    </submittedName>
</protein>
<keyword evidence="4" id="KW-1134">Transmembrane beta strand</keyword>
<comment type="subcellular location">
    <subcellularLocation>
        <location evidence="1">Cell outer membrane</location>
    </subcellularLocation>
</comment>
<evidence type="ECO:0000256" key="4">
    <source>
        <dbReference type="ARBA" id="ARBA00022452"/>
    </source>
</evidence>
<organism evidence="9 10">
    <name type="scientific">Uruburuella suis</name>
    <dbReference type="NCBI Taxonomy" id="252130"/>
    <lineage>
        <taxon>Bacteria</taxon>
        <taxon>Pseudomonadati</taxon>
        <taxon>Pseudomonadota</taxon>
        <taxon>Betaproteobacteria</taxon>
        <taxon>Neisseriales</taxon>
        <taxon>Neisseriaceae</taxon>
        <taxon>Uruburuella</taxon>
    </lineage>
</organism>
<evidence type="ECO:0000256" key="2">
    <source>
        <dbReference type="ARBA" id="ARBA00007613"/>
    </source>
</evidence>
<evidence type="ECO:0000313" key="9">
    <source>
        <dbReference type="EMBL" id="TCP10227.1"/>
    </source>
</evidence>
<dbReference type="RefSeq" id="WP_132952502.1">
    <property type="nucleotide sequence ID" value="NZ_CP091507.1"/>
</dbReference>
<dbReference type="PANTHER" id="PTHR30026:SF20">
    <property type="entry name" value="OUTER MEMBRANE PROTEIN TOLC"/>
    <property type="match status" value="1"/>
</dbReference>
<accession>A0ABY2C1V1</accession>
<evidence type="ECO:0000256" key="5">
    <source>
        <dbReference type="ARBA" id="ARBA00022692"/>
    </source>
</evidence>
<reference evidence="9 10" key="1">
    <citation type="submission" date="2019-03" db="EMBL/GenBank/DDBJ databases">
        <title>Genomic Encyclopedia of Type Strains, Phase IV (KMG-IV): sequencing the most valuable type-strain genomes for metagenomic binning, comparative biology and taxonomic classification.</title>
        <authorList>
            <person name="Goeker M."/>
        </authorList>
    </citation>
    <scope>NUCLEOTIDE SEQUENCE [LARGE SCALE GENOMIC DNA]</scope>
    <source>
        <strain evidence="9 10">DSM 17474</strain>
    </source>
</reference>
<evidence type="ECO:0000256" key="7">
    <source>
        <dbReference type="ARBA" id="ARBA00023237"/>
    </source>
</evidence>
<dbReference type="SUPFAM" id="SSF56954">
    <property type="entry name" value="Outer membrane efflux proteins (OEP)"/>
    <property type="match status" value="1"/>
</dbReference>
<feature type="signal peptide" evidence="8">
    <location>
        <begin position="1"/>
        <end position="31"/>
    </location>
</feature>
<evidence type="ECO:0000256" key="1">
    <source>
        <dbReference type="ARBA" id="ARBA00004442"/>
    </source>
</evidence>
<dbReference type="Gene3D" id="1.20.1600.10">
    <property type="entry name" value="Outer membrane efflux proteins (OEP)"/>
    <property type="match status" value="1"/>
</dbReference>
<keyword evidence="10" id="KW-1185">Reference proteome</keyword>
<proteinExistence type="inferred from homology"/>
<evidence type="ECO:0000256" key="6">
    <source>
        <dbReference type="ARBA" id="ARBA00023136"/>
    </source>
</evidence>
<dbReference type="Pfam" id="PF02321">
    <property type="entry name" value="OEP"/>
    <property type="match status" value="1"/>
</dbReference>
<dbReference type="Proteomes" id="UP000294721">
    <property type="component" value="Unassembled WGS sequence"/>
</dbReference>
<keyword evidence="6" id="KW-0472">Membrane</keyword>
<feature type="chain" id="PRO_5046092579" evidence="8">
    <location>
        <begin position="32"/>
        <end position="422"/>
    </location>
</feature>
<evidence type="ECO:0000256" key="8">
    <source>
        <dbReference type="SAM" id="SignalP"/>
    </source>
</evidence>
<keyword evidence="5" id="KW-0812">Transmembrane</keyword>
<sequence>MQKHLFKTGGLWKRCAIISALFLFAAPPLAAKELKDILKHSLIADPALLEARAMENAAKSTTKATQAGHYPVLTLTGTSVLAQKHKYASNDKDDGLGVRGNLNLYSWGGISASVRRDKQKEIYQKYKYFETQEQLGSTIGKLYLTALRAKESLQINRQSLSRHNNLLKDLSVIVKYDGGRRSELIEARARQLQVETNISQQTRTMELALSRLSKYTGSRLSADDLQDPFRSESAVSLVRRFKNDDNGINPSYLAQQAERESANEELAVAKAARMPSVNLEGNASRETRELYVNMSWNVLDMAARYNVAKNAETLIAAESKLDQIVREVAEKSQTAEIDMAQSEQRSDITAQHIVAQKEVVKAYELQFKIARRTLTDVLGAYTELAGIEQEYVSARNDFRDAALDYLVAQSQVANWAGVVQEK</sequence>
<dbReference type="EMBL" id="SLXE01000002">
    <property type="protein sequence ID" value="TCP10227.1"/>
    <property type="molecule type" value="Genomic_DNA"/>
</dbReference>
<evidence type="ECO:0000313" key="10">
    <source>
        <dbReference type="Proteomes" id="UP000294721"/>
    </source>
</evidence>
<name>A0ABY2C1V1_9NEIS</name>
<dbReference type="InterPro" id="IPR003423">
    <property type="entry name" value="OMP_efflux"/>
</dbReference>
<keyword evidence="7" id="KW-0998">Cell outer membrane</keyword>
<comment type="caution">
    <text evidence="9">The sequence shown here is derived from an EMBL/GenBank/DDBJ whole genome shotgun (WGS) entry which is preliminary data.</text>
</comment>
<gene>
    <name evidence="9" type="ORF">EV680_102125</name>
</gene>
<evidence type="ECO:0000256" key="3">
    <source>
        <dbReference type="ARBA" id="ARBA00022448"/>
    </source>
</evidence>
<keyword evidence="8" id="KW-0732">Signal</keyword>
<keyword evidence="3" id="KW-0813">Transport</keyword>
<dbReference type="InterPro" id="IPR051906">
    <property type="entry name" value="TolC-like"/>
</dbReference>
<comment type="similarity">
    <text evidence="2">Belongs to the outer membrane factor (OMF) (TC 1.B.17) family.</text>
</comment>